<dbReference type="EMBL" id="BAVB01000253">
    <property type="protein sequence ID" value="GAE50443.1"/>
    <property type="molecule type" value="Genomic_DNA"/>
</dbReference>
<comment type="caution">
    <text evidence="1">The sequence shown here is derived from an EMBL/GenBank/DDBJ whole genome shotgun (WGS) entry which is preliminary data.</text>
</comment>
<protein>
    <submittedName>
        <fullName evidence="1">Uncharacterized protein</fullName>
    </submittedName>
</protein>
<dbReference type="Proteomes" id="UP000019143">
    <property type="component" value="Unassembled WGS sequence"/>
</dbReference>
<dbReference type="AlphaFoldDB" id="W4S2S1"/>
<evidence type="ECO:0000313" key="1">
    <source>
        <dbReference type="EMBL" id="GAE50443.1"/>
    </source>
</evidence>
<name>W4S2S1_9XANT</name>
<reference evidence="1 2" key="1">
    <citation type="submission" date="2014-01" db="EMBL/GenBank/DDBJ databases">
        <title>Genome sequence and analysis of Xanthomonas arboricola pv. pruni.</title>
        <authorList>
            <person name="Fujikawa T."/>
            <person name="Nakazono-Nagaoka E."/>
        </authorList>
    </citation>
    <scope>NUCLEOTIDE SEQUENCE [LARGE SCALE GENOMIC DNA]</scope>
    <source>
        <strain evidence="2">MAFF 311562</strain>
    </source>
</reference>
<sequence length="41" mass="4335">MLAGKALVKRLDFGVGGGDWADTKTIPNETAISTKVVFKAK</sequence>
<gene>
    <name evidence="1" type="ORF">XPU_1975</name>
</gene>
<proteinExistence type="predicted"/>
<organism evidence="1 2">
    <name type="scientific">Xanthomonas arboricola pv. pruni str. MAFF 311562</name>
    <dbReference type="NCBI Taxonomy" id="1414836"/>
    <lineage>
        <taxon>Bacteria</taxon>
        <taxon>Pseudomonadati</taxon>
        <taxon>Pseudomonadota</taxon>
        <taxon>Gammaproteobacteria</taxon>
        <taxon>Lysobacterales</taxon>
        <taxon>Lysobacteraceae</taxon>
        <taxon>Xanthomonas</taxon>
    </lineage>
</organism>
<evidence type="ECO:0000313" key="2">
    <source>
        <dbReference type="Proteomes" id="UP000019143"/>
    </source>
</evidence>
<accession>W4S2S1</accession>